<dbReference type="Gene3D" id="3.30.420.40">
    <property type="match status" value="1"/>
</dbReference>
<evidence type="ECO:0000256" key="1">
    <source>
        <dbReference type="SAM" id="MobiDB-lite"/>
    </source>
</evidence>
<dbReference type="SUPFAM" id="SSF53067">
    <property type="entry name" value="Actin-like ATPase domain"/>
    <property type="match status" value="2"/>
</dbReference>
<dbReference type="CDD" id="cd24054">
    <property type="entry name" value="ASKHA_NBD_AaPPX-GppA_MtPPX2-like"/>
    <property type="match status" value="1"/>
</dbReference>
<sequence length="388" mass="42573">MPDDDKSGSEPALEPAEDGTPRQERRRARRTPSARRASKGPGRHKRSQAFAAIDLGTNNCRLLIARETDDGFRIIDSYSKVVRLGQGLAHSGELAQESMDAAVEALKICARKMKSKHVKRWRCVATEACRRAGNGAEFLQRAKDEAGIALEVISPRVEARLAVMGCLKLIDPTKDVALVIDIGGGSTELSWVDVRKLREEENPRIHRPPISAWASLPLGVVTLSDNVPEHDDRETWYADMKTAVRDAIKEQGCDTRFVRAFEEGRGHLIGTSGTITSLAGIHLKLPYYQRAKVDGLWLRSRDAVAVARDMASRSPEDRAKEPCIGEDRARMLVAGCAIIDVICEMWPSKMIRVADRGLREGMLIGLMGSGRADDKPASAPIAGHEAAK</sequence>
<evidence type="ECO:0000313" key="4">
    <source>
        <dbReference type="Proteomes" id="UP001161391"/>
    </source>
</evidence>
<dbReference type="InterPro" id="IPR003695">
    <property type="entry name" value="Ppx_GppA_N"/>
</dbReference>
<evidence type="ECO:0000313" key="3">
    <source>
        <dbReference type="EMBL" id="GLQ23355.1"/>
    </source>
</evidence>
<dbReference type="EMBL" id="BSNK01000001">
    <property type="protein sequence ID" value="GLQ23355.1"/>
    <property type="molecule type" value="Genomic_DNA"/>
</dbReference>
<reference evidence="3" key="2">
    <citation type="submission" date="2023-01" db="EMBL/GenBank/DDBJ databases">
        <title>Draft genome sequence of Algimonas ampicilliniresistens strain NBRC 108219.</title>
        <authorList>
            <person name="Sun Q."/>
            <person name="Mori K."/>
        </authorList>
    </citation>
    <scope>NUCLEOTIDE SEQUENCE</scope>
    <source>
        <strain evidence="3">NBRC 108219</strain>
    </source>
</reference>
<dbReference type="Gene3D" id="3.30.420.150">
    <property type="entry name" value="Exopolyphosphatase. Domain 2"/>
    <property type="match status" value="1"/>
</dbReference>
<proteinExistence type="predicted"/>
<feature type="domain" description="Ppx/GppA phosphatase N-terminal" evidence="2">
    <location>
        <begin position="63"/>
        <end position="368"/>
    </location>
</feature>
<dbReference type="Pfam" id="PF02541">
    <property type="entry name" value="Ppx-GppA"/>
    <property type="match status" value="1"/>
</dbReference>
<dbReference type="InterPro" id="IPR050273">
    <property type="entry name" value="GppA/Ppx_hydrolase"/>
</dbReference>
<dbReference type="PANTHER" id="PTHR30005">
    <property type="entry name" value="EXOPOLYPHOSPHATASE"/>
    <property type="match status" value="1"/>
</dbReference>
<protein>
    <submittedName>
        <fullName evidence="3">Exopolyphosphatase</fullName>
    </submittedName>
</protein>
<feature type="region of interest" description="Disordered" evidence="1">
    <location>
        <begin position="1"/>
        <end position="48"/>
    </location>
</feature>
<gene>
    <name evidence="3" type="ORF">GCM10007853_12290</name>
</gene>
<dbReference type="InterPro" id="IPR043129">
    <property type="entry name" value="ATPase_NBD"/>
</dbReference>
<dbReference type="PANTHER" id="PTHR30005:SF0">
    <property type="entry name" value="RETROGRADE REGULATION PROTEIN 2"/>
    <property type="match status" value="1"/>
</dbReference>
<evidence type="ECO:0000259" key="2">
    <source>
        <dbReference type="Pfam" id="PF02541"/>
    </source>
</evidence>
<feature type="compositionally biased region" description="Basic residues" evidence="1">
    <location>
        <begin position="24"/>
        <end position="47"/>
    </location>
</feature>
<keyword evidence="4" id="KW-1185">Reference proteome</keyword>
<organism evidence="3 4">
    <name type="scientific">Algimonas ampicilliniresistens</name>
    <dbReference type="NCBI Taxonomy" id="1298735"/>
    <lineage>
        <taxon>Bacteria</taxon>
        <taxon>Pseudomonadati</taxon>
        <taxon>Pseudomonadota</taxon>
        <taxon>Alphaproteobacteria</taxon>
        <taxon>Maricaulales</taxon>
        <taxon>Robiginitomaculaceae</taxon>
        <taxon>Algimonas</taxon>
    </lineage>
</organism>
<reference evidence="3" key="1">
    <citation type="journal article" date="2014" name="Int. J. Syst. Evol. Microbiol.">
        <title>Complete genome of a new Firmicutes species belonging to the dominant human colonic microbiota ('Ruminococcus bicirculans') reveals two chromosomes and a selective capacity to utilize plant glucans.</title>
        <authorList>
            <consortium name="NISC Comparative Sequencing Program"/>
            <person name="Wegmann U."/>
            <person name="Louis P."/>
            <person name="Goesmann A."/>
            <person name="Henrissat B."/>
            <person name="Duncan S.H."/>
            <person name="Flint H.J."/>
        </authorList>
    </citation>
    <scope>NUCLEOTIDE SEQUENCE</scope>
    <source>
        <strain evidence="3">NBRC 108219</strain>
    </source>
</reference>
<dbReference type="RefSeq" id="WP_284388697.1">
    <property type="nucleotide sequence ID" value="NZ_BSNK01000001.1"/>
</dbReference>
<name>A0ABQ5V7H1_9PROT</name>
<dbReference type="Proteomes" id="UP001161391">
    <property type="component" value="Unassembled WGS sequence"/>
</dbReference>
<comment type="caution">
    <text evidence="3">The sequence shown here is derived from an EMBL/GenBank/DDBJ whole genome shotgun (WGS) entry which is preliminary data.</text>
</comment>
<accession>A0ABQ5V7H1</accession>